<protein>
    <submittedName>
        <fullName evidence="1">Uncharacterized protein</fullName>
    </submittedName>
</protein>
<dbReference type="Proteomes" id="UP001229346">
    <property type="component" value="Unassembled WGS sequence"/>
</dbReference>
<dbReference type="EMBL" id="JAUSSU010000008">
    <property type="protein sequence ID" value="MDQ0114656.1"/>
    <property type="molecule type" value="Genomic_DNA"/>
</dbReference>
<dbReference type="RefSeq" id="WP_307206042.1">
    <property type="nucleotide sequence ID" value="NZ_JAUSSU010000008.1"/>
</dbReference>
<comment type="caution">
    <text evidence="1">The sequence shown here is derived from an EMBL/GenBank/DDBJ whole genome shotgun (WGS) entry which is preliminary data.</text>
</comment>
<reference evidence="1 2" key="1">
    <citation type="submission" date="2023-07" db="EMBL/GenBank/DDBJ databases">
        <title>Sorghum-associated microbial communities from plants grown in Nebraska, USA.</title>
        <authorList>
            <person name="Schachtman D."/>
        </authorList>
    </citation>
    <scope>NUCLEOTIDE SEQUENCE [LARGE SCALE GENOMIC DNA]</scope>
    <source>
        <strain evidence="1 2">CC482</strain>
    </source>
</reference>
<evidence type="ECO:0000313" key="1">
    <source>
        <dbReference type="EMBL" id="MDQ0114656.1"/>
    </source>
</evidence>
<proteinExistence type="predicted"/>
<sequence length="223" mass="25930">MSRMHEVLRLEDYKLEELLRSTRGQAERGGERDVTWKQLAQYAASHCLNEFYALPIEARTEQSITAIIERRWSNRYYKFHSNEHYLQMKQKVISHLTAYLTGEYRTCEPIVRFEQLSAYVPSIDMELSQIFQLIIEDVSAVNGYTVQKYVIDENEAAVSTFFHMTTVFCAHAFEVLPVTIEVLSLLSGKRFVCYPDELTLLQSLDYMRLAKSLLPLPSVELVN</sequence>
<name>A0ABT9U6H4_PAEHA</name>
<accession>A0ABT9U6H4</accession>
<keyword evidence="2" id="KW-1185">Reference proteome</keyword>
<organism evidence="1 2">
    <name type="scientific">Paenibacillus harenae</name>
    <dbReference type="NCBI Taxonomy" id="306543"/>
    <lineage>
        <taxon>Bacteria</taxon>
        <taxon>Bacillati</taxon>
        <taxon>Bacillota</taxon>
        <taxon>Bacilli</taxon>
        <taxon>Bacillales</taxon>
        <taxon>Paenibacillaceae</taxon>
        <taxon>Paenibacillus</taxon>
    </lineage>
</organism>
<gene>
    <name evidence="1" type="ORF">J2T15_004112</name>
</gene>
<evidence type="ECO:0000313" key="2">
    <source>
        <dbReference type="Proteomes" id="UP001229346"/>
    </source>
</evidence>